<comment type="subcellular location">
    <subcellularLocation>
        <location evidence="1 11">Cytoplasm</location>
    </subcellularLocation>
</comment>
<keyword evidence="7 11" id="KW-0229">DNA integration</keyword>
<keyword evidence="15" id="KW-1185">Reference proteome</keyword>
<keyword evidence="8 11" id="KW-0238">DNA-binding</keyword>
<evidence type="ECO:0000256" key="8">
    <source>
        <dbReference type="ARBA" id="ARBA00023125"/>
    </source>
</evidence>
<evidence type="ECO:0000256" key="1">
    <source>
        <dbReference type="ARBA" id="ARBA00004496"/>
    </source>
</evidence>
<dbReference type="HAMAP" id="MF_01807">
    <property type="entry name" value="Recomb_XerD"/>
    <property type="match status" value="1"/>
</dbReference>
<feature type="domain" description="Tyr recombinase" evidence="12">
    <location>
        <begin position="120"/>
        <end position="305"/>
    </location>
</feature>
<evidence type="ECO:0000256" key="6">
    <source>
        <dbReference type="ARBA" id="ARBA00022829"/>
    </source>
</evidence>
<evidence type="ECO:0000256" key="4">
    <source>
        <dbReference type="ARBA" id="ARBA00022490"/>
    </source>
</evidence>
<dbReference type="Pfam" id="PF00589">
    <property type="entry name" value="Phage_integrase"/>
    <property type="match status" value="1"/>
</dbReference>
<dbReference type="GO" id="GO:0003677">
    <property type="term" value="F:DNA binding"/>
    <property type="evidence" value="ECO:0007669"/>
    <property type="project" value="UniProtKB-UniRule"/>
</dbReference>
<dbReference type="GO" id="GO:0009037">
    <property type="term" value="F:tyrosine-based site-specific recombinase activity"/>
    <property type="evidence" value="ECO:0007669"/>
    <property type="project" value="UniProtKB-UniRule"/>
</dbReference>
<dbReference type="AlphaFoldDB" id="A0A1N6G4G4"/>
<evidence type="ECO:0000256" key="3">
    <source>
        <dbReference type="ARBA" id="ARBA00015810"/>
    </source>
</evidence>
<evidence type="ECO:0000256" key="2">
    <source>
        <dbReference type="ARBA" id="ARBA00010450"/>
    </source>
</evidence>
<evidence type="ECO:0000256" key="10">
    <source>
        <dbReference type="ARBA" id="ARBA00023306"/>
    </source>
</evidence>
<feature type="active site" evidence="11">
    <location>
        <position position="160"/>
    </location>
</feature>
<organism evidence="14 15">
    <name type="scientific">Sulfurivirga caldicuralii</name>
    <dbReference type="NCBI Taxonomy" id="364032"/>
    <lineage>
        <taxon>Bacteria</taxon>
        <taxon>Pseudomonadati</taxon>
        <taxon>Pseudomonadota</taxon>
        <taxon>Gammaproteobacteria</taxon>
        <taxon>Thiotrichales</taxon>
        <taxon>Piscirickettsiaceae</taxon>
        <taxon>Sulfurivirga</taxon>
    </lineage>
</organism>
<keyword evidence="5 11" id="KW-0132">Cell division</keyword>
<dbReference type="PROSITE" id="PS51900">
    <property type="entry name" value="CB"/>
    <property type="match status" value="1"/>
</dbReference>
<keyword evidence="9 11" id="KW-0233">DNA recombination</keyword>
<feature type="active site" evidence="11">
    <location>
        <position position="260"/>
    </location>
</feature>
<dbReference type="InterPro" id="IPR010998">
    <property type="entry name" value="Integrase_recombinase_N"/>
</dbReference>
<dbReference type="PROSITE" id="PS51898">
    <property type="entry name" value="TYR_RECOMBINASE"/>
    <property type="match status" value="1"/>
</dbReference>
<proteinExistence type="inferred from homology"/>
<dbReference type="InterPro" id="IPR011010">
    <property type="entry name" value="DNA_brk_join_enz"/>
</dbReference>
<keyword evidence="6 11" id="KW-0159">Chromosome partition</keyword>
<dbReference type="CDD" id="cd00798">
    <property type="entry name" value="INT_XerDC_C"/>
    <property type="match status" value="1"/>
</dbReference>
<dbReference type="InterPro" id="IPR002104">
    <property type="entry name" value="Integrase_catalytic"/>
</dbReference>
<dbReference type="InterPro" id="IPR011932">
    <property type="entry name" value="Recomb_XerD"/>
</dbReference>
<dbReference type="PANTHER" id="PTHR30349">
    <property type="entry name" value="PHAGE INTEGRASE-RELATED"/>
    <property type="match status" value="1"/>
</dbReference>
<dbReference type="GO" id="GO:0051301">
    <property type="term" value="P:cell division"/>
    <property type="evidence" value="ECO:0007669"/>
    <property type="project" value="UniProtKB-KW"/>
</dbReference>
<feature type="active site" evidence="11">
    <location>
        <position position="185"/>
    </location>
</feature>
<comment type="similarity">
    <text evidence="2 11">Belongs to the 'phage' integrase family. XerD subfamily.</text>
</comment>
<dbReference type="SUPFAM" id="SSF56349">
    <property type="entry name" value="DNA breaking-rejoining enzymes"/>
    <property type="match status" value="1"/>
</dbReference>
<comment type="subunit">
    <text evidence="11">Forms a cyclic heterotetrameric complex composed of two molecules of XerC and two molecules of XerD.</text>
</comment>
<feature type="active site" evidence="11">
    <location>
        <position position="283"/>
    </location>
</feature>
<evidence type="ECO:0000259" key="13">
    <source>
        <dbReference type="PROSITE" id="PS51900"/>
    </source>
</evidence>
<feature type="active site" evidence="11">
    <location>
        <position position="257"/>
    </location>
</feature>
<feature type="active site" description="O-(3'-phospho-DNA)-tyrosine intermediate" evidence="11">
    <location>
        <position position="292"/>
    </location>
</feature>
<dbReference type="InterPro" id="IPR004107">
    <property type="entry name" value="Integrase_SAM-like_N"/>
</dbReference>
<dbReference type="InterPro" id="IPR050090">
    <property type="entry name" value="Tyrosine_recombinase_XerCD"/>
</dbReference>
<dbReference type="InterPro" id="IPR044068">
    <property type="entry name" value="CB"/>
</dbReference>
<evidence type="ECO:0000313" key="14">
    <source>
        <dbReference type="EMBL" id="SIO02403.1"/>
    </source>
</evidence>
<evidence type="ECO:0000256" key="7">
    <source>
        <dbReference type="ARBA" id="ARBA00022908"/>
    </source>
</evidence>
<dbReference type="Pfam" id="PF02899">
    <property type="entry name" value="Phage_int_SAM_1"/>
    <property type="match status" value="1"/>
</dbReference>
<evidence type="ECO:0000256" key="9">
    <source>
        <dbReference type="ARBA" id="ARBA00023172"/>
    </source>
</evidence>
<protein>
    <recommendedName>
        <fullName evidence="3 11">Tyrosine recombinase XerD</fullName>
    </recommendedName>
</protein>
<name>A0A1N6G4G4_9GAMM</name>
<accession>A0A1N6G4G4</accession>
<dbReference type="InterPro" id="IPR023009">
    <property type="entry name" value="Tyrosine_recombinase_XerC/XerD"/>
</dbReference>
<dbReference type="EMBL" id="FSRE01000003">
    <property type="protein sequence ID" value="SIO02403.1"/>
    <property type="molecule type" value="Genomic_DNA"/>
</dbReference>
<evidence type="ECO:0000256" key="11">
    <source>
        <dbReference type="HAMAP-Rule" id="MF_01807"/>
    </source>
</evidence>
<keyword evidence="10 11" id="KW-0131">Cell cycle</keyword>
<evidence type="ECO:0000256" key="5">
    <source>
        <dbReference type="ARBA" id="ARBA00022618"/>
    </source>
</evidence>
<sequence>MKRPARRGVFIYADVMTFDEVLHAFLLSLQLEAQLSVNTLAAYRRDLLHFSHWLGDAGDPVQVDRDTIERYLGAVLETGKPSSAARRLSALKRFYRFAVQQGACSANPTHLVSTPRQTRKIPRSLSEQDVETLLQTPDTRTPLGLRDRALLETLYAAGLRVSELVRLQVDQVNLHQGVVLVVAGKGRKDRIVPLGEEAVVWLERYLRHGRPHLLGERLSDALFVSQQGRPMTRQSVWHRIKKLAQQAGISTEYLSPHTLRHAFATHLVTHGADLRTVQMLLGHANLSTTEIYTHVANARLQQLHAQHHPRG</sequence>
<dbReference type="NCBIfam" id="TIGR02225">
    <property type="entry name" value="recomb_XerD"/>
    <property type="match status" value="1"/>
</dbReference>
<dbReference type="InterPro" id="IPR013762">
    <property type="entry name" value="Integrase-like_cat_sf"/>
</dbReference>
<comment type="function">
    <text evidence="11">Site-specific tyrosine recombinase, which acts by catalyzing the cutting and rejoining of the recombining DNA molecules. The XerC-XerD complex is essential to convert dimers of the bacterial chromosome into monomers to permit their segregation at cell division. It also contributes to the segregational stability of plasmids.</text>
</comment>
<evidence type="ECO:0000313" key="15">
    <source>
        <dbReference type="Proteomes" id="UP000198461"/>
    </source>
</evidence>
<dbReference type="Gene3D" id="1.10.150.130">
    <property type="match status" value="1"/>
</dbReference>
<dbReference type="GO" id="GO:0006313">
    <property type="term" value="P:DNA transposition"/>
    <property type="evidence" value="ECO:0007669"/>
    <property type="project" value="UniProtKB-UniRule"/>
</dbReference>
<dbReference type="STRING" id="364032.SAMN05443662_1187"/>
<dbReference type="GO" id="GO:0007059">
    <property type="term" value="P:chromosome segregation"/>
    <property type="evidence" value="ECO:0007669"/>
    <property type="project" value="UniProtKB-UniRule"/>
</dbReference>
<gene>
    <name evidence="11" type="primary">xerD</name>
    <name evidence="14" type="ORF">SAMN05443662_1187</name>
</gene>
<dbReference type="Proteomes" id="UP000198461">
    <property type="component" value="Unassembled WGS sequence"/>
</dbReference>
<dbReference type="PANTHER" id="PTHR30349:SF90">
    <property type="entry name" value="TYROSINE RECOMBINASE XERD"/>
    <property type="match status" value="1"/>
</dbReference>
<reference evidence="14 15" key="1">
    <citation type="submission" date="2016-11" db="EMBL/GenBank/DDBJ databases">
        <authorList>
            <person name="Jaros S."/>
            <person name="Januszkiewicz K."/>
            <person name="Wedrychowicz H."/>
        </authorList>
    </citation>
    <scope>NUCLEOTIDE SEQUENCE [LARGE SCALE GENOMIC DNA]</scope>
    <source>
        <strain evidence="14 15">DSM 17737</strain>
    </source>
</reference>
<dbReference type="GO" id="GO:0005737">
    <property type="term" value="C:cytoplasm"/>
    <property type="evidence" value="ECO:0007669"/>
    <property type="project" value="UniProtKB-SubCell"/>
</dbReference>
<dbReference type="HAMAP" id="MF_01808">
    <property type="entry name" value="Recomb_XerC_XerD"/>
    <property type="match status" value="1"/>
</dbReference>
<dbReference type="Gene3D" id="1.10.443.10">
    <property type="entry name" value="Intergrase catalytic core"/>
    <property type="match status" value="1"/>
</dbReference>
<evidence type="ECO:0000259" key="12">
    <source>
        <dbReference type="PROSITE" id="PS51898"/>
    </source>
</evidence>
<dbReference type="NCBIfam" id="NF001399">
    <property type="entry name" value="PRK00283.1"/>
    <property type="match status" value="1"/>
</dbReference>
<keyword evidence="4 11" id="KW-0963">Cytoplasm</keyword>
<feature type="domain" description="Core-binding (CB)" evidence="13">
    <location>
        <begin position="16"/>
        <end position="99"/>
    </location>
</feature>